<proteinExistence type="inferred from homology"/>
<protein>
    <submittedName>
        <fullName evidence="5">GNAT family N-acetyltransferase</fullName>
    </submittedName>
</protein>
<dbReference type="PROSITE" id="PS51186">
    <property type="entry name" value="GNAT"/>
    <property type="match status" value="1"/>
</dbReference>
<evidence type="ECO:0000256" key="3">
    <source>
        <dbReference type="ARBA" id="ARBA00023315"/>
    </source>
</evidence>
<dbReference type="CDD" id="cd04301">
    <property type="entry name" value="NAT_SF"/>
    <property type="match status" value="1"/>
</dbReference>
<dbReference type="PANTHER" id="PTHR10545">
    <property type="entry name" value="DIAMINE N-ACETYLTRANSFERASE"/>
    <property type="match status" value="1"/>
</dbReference>
<name>A0A3E1F2F2_9FLAO</name>
<dbReference type="GO" id="GO:0008080">
    <property type="term" value="F:N-acetyltransferase activity"/>
    <property type="evidence" value="ECO:0007669"/>
    <property type="project" value="TreeGrafter"/>
</dbReference>
<dbReference type="EMBL" id="QURB01000001">
    <property type="protein sequence ID" value="RFC55994.1"/>
    <property type="molecule type" value="Genomic_DNA"/>
</dbReference>
<sequence length="150" mass="17436">MPKGTIRKAKQGDEIALMGLVQELADFEKAPDEVINTPEQLAIDLFEDHICDCFVYEIEGVIRGMALYYISYSTWRGRCLYLEDLYIQPDYRRNGIGKELFSRLVEEAKSLGVKRMDWQVLDWNTSAIDFYKGIGATLDPEWYNGRLFFD</sequence>
<dbReference type="Pfam" id="PF00583">
    <property type="entry name" value="Acetyltransf_1"/>
    <property type="match status" value="1"/>
</dbReference>
<dbReference type="Gene3D" id="3.40.630.30">
    <property type="match status" value="1"/>
</dbReference>
<comment type="caution">
    <text evidence="5">The sequence shown here is derived from an EMBL/GenBank/DDBJ whole genome shotgun (WGS) entry which is preliminary data.</text>
</comment>
<evidence type="ECO:0000259" key="4">
    <source>
        <dbReference type="PROSITE" id="PS51186"/>
    </source>
</evidence>
<gene>
    <name evidence="5" type="ORF">DXU93_03115</name>
</gene>
<dbReference type="RefSeq" id="WP_116879830.1">
    <property type="nucleotide sequence ID" value="NZ_QURB01000001.1"/>
</dbReference>
<evidence type="ECO:0000256" key="2">
    <source>
        <dbReference type="ARBA" id="ARBA00022679"/>
    </source>
</evidence>
<keyword evidence="2 5" id="KW-0808">Transferase</keyword>
<keyword evidence="6" id="KW-1185">Reference proteome</keyword>
<dbReference type="InterPro" id="IPR000182">
    <property type="entry name" value="GNAT_dom"/>
</dbReference>
<comment type="similarity">
    <text evidence="1">Belongs to the acetyltransferase family.</text>
</comment>
<dbReference type="SUPFAM" id="SSF55729">
    <property type="entry name" value="Acyl-CoA N-acyltransferases (Nat)"/>
    <property type="match status" value="1"/>
</dbReference>
<dbReference type="OrthoDB" id="9805924at2"/>
<evidence type="ECO:0000256" key="1">
    <source>
        <dbReference type="ARBA" id="ARBA00008694"/>
    </source>
</evidence>
<organism evidence="5 6">
    <name type="scientific">Brumimicrobium aurantiacum</name>
    <dbReference type="NCBI Taxonomy" id="1737063"/>
    <lineage>
        <taxon>Bacteria</taxon>
        <taxon>Pseudomonadati</taxon>
        <taxon>Bacteroidota</taxon>
        <taxon>Flavobacteriia</taxon>
        <taxon>Flavobacteriales</taxon>
        <taxon>Crocinitomicaceae</taxon>
        <taxon>Brumimicrobium</taxon>
    </lineage>
</organism>
<dbReference type="AlphaFoldDB" id="A0A3E1F2F2"/>
<dbReference type="InterPro" id="IPR016181">
    <property type="entry name" value="Acyl_CoA_acyltransferase"/>
</dbReference>
<evidence type="ECO:0000313" key="5">
    <source>
        <dbReference type="EMBL" id="RFC55994.1"/>
    </source>
</evidence>
<dbReference type="FunFam" id="3.40.630.30:FF:000064">
    <property type="entry name" value="GNAT family acetyltransferase"/>
    <property type="match status" value="1"/>
</dbReference>
<reference evidence="5 6" key="1">
    <citation type="submission" date="2018-08" db="EMBL/GenBank/DDBJ databases">
        <title>The draft genome squence of Brumimicrobium sp. N62.</title>
        <authorList>
            <person name="Du Z.-J."/>
            <person name="Luo H.-R."/>
        </authorList>
    </citation>
    <scope>NUCLEOTIDE SEQUENCE [LARGE SCALE GENOMIC DNA]</scope>
    <source>
        <strain evidence="5 6">N62</strain>
    </source>
</reference>
<feature type="domain" description="N-acetyltransferase" evidence="4">
    <location>
        <begin position="4"/>
        <end position="150"/>
    </location>
</feature>
<accession>A0A3E1F2F2</accession>
<dbReference type="InterPro" id="IPR051016">
    <property type="entry name" value="Diverse_Substrate_AcTransf"/>
</dbReference>
<dbReference type="Proteomes" id="UP000257127">
    <property type="component" value="Unassembled WGS sequence"/>
</dbReference>
<keyword evidence="3" id="KW-0012">Acyltransferase</keyword>
<evidence type="ECO:0000313" key="6">
    <source>
        <dbReference type="Proteomes" id="UP000257127"/>
    </source>
</evidence>
<dbReference type="PANTHER" id="PTHR10545:SF29">
    <property type="entry name" value="GH14572P-RELATED"/>
    <property type="match status" value="1"/>
</dbReference>